<evidence type="ECO:0000313" key="3">
    <source>
        <dbReference type="Proteomes" id="UP000297288"/>
    </source>
</evidence>
<keyword evidence="1" id="KW-0812">Transmembrane</keyword>
<dbReference type="EMBL" id="SRME01000003">
    <property type="protein sequence ID" value="TGG87902.1"/>
    <property type="molecule type" value="Genomic_DNA"/>
</dbReference>
<feature type="transmembrane region" description="Helical" evidence="1">
    <location>
        <begin position="123"/>
        <end position="143"/>
    </location>
</feature>
<protein>
    <submittedName>
        <fullName evidence="2">DUF3307 domain-containing protein</fullName>
    </submittedName>
</protein>
<feature type="transmembrane region" description="Helical" evidence="1">
    <location>
        <begin position="91"/>
        <end position="111"/>
    </location>
</feature>
<feature type="transmembrane region" description="Helical" evidence="1">
    <location>
        <begin position="168"/>
        <end position="189"/>
    </location>
</feature>
<dbReference type="AlphaFoldDB" id="A0A4Z0W358"/>
<dbReference type="Pfam" id="PF11750">
    <property type="entry name" value="DUF3307"/>
    <property type="match status" value="1"/>
</dbReference>
<reference evidence="2 3" key="1">
    <citation type="submission" date="2019-04" db="EMBL/GenBank/DDBJ databases">
        <title>Draft genome sequence data and analysis of a Fermenting Bacterium, Geotoga petraea strain HO-Geo1, isolated from heavy-oil petroleum reservoir in Russia.</title>
        <authorList>
            <person name="Grouzdev D.S."/>
            <person name="Semenova E.M."/>
            <person name="Sokolova D.S."/>
            <person name="Tourova T.P."/>
            <person name="Poltaraus A.B."/>
            <person name="Nazina T.N."/>
        </authorList>
    </citation>
    <scope>NUCLEOTIDE SEQUENCE [LARGE SCALE GENOMIC DNA]</scope>
    <source>
        <strain evidence="2 3">HO-Geo1</strain>
    </source>
</reference>
<feature type="transmembrane region" description="Helical" evidence="1">
    <location>
        <begin position="33"/>
        <end position="52"/>
    </location>
</feature>
<evidence type="ECO:0000313" key="2">
    <source>
        <dbReference type="EMBL" id="TGG87902.1"/>
    </source>
</evidence>
<feature type="transmembrane region" description="Helical" evidence="1">
    <location>
        <begin position="6"/>
        <end position="26"/>
    </location>
</feature>
<organism evidence="2 3">
    <name type="scientific">Geotoga petraea</name>
    <dbReference type="NCBI Taxonomy" id="28234"/>
    <lineage>
        <taxon>Bacteria</taxon>
        <taxon>Thermotogati</taxon>
        <taxon>Thermotogota</taxon>
        <taxon>Thermotogae</taxon>
        <taxon>Petrotogales</taxon>
        <taxon>Petrotogaceae</taxon>
        <taxon>Geotoga</taxon>
    </lineage>
</organism>
<feature type="transmembrane region" description="Helical" evidence="1">
    <location>
        <begin position="58"/>
        <end position="79"/>
    </location>
</feature>
<accession>A0A4Z0W358</accession>
<sequence>MVNNIFFLFLLSHLIGDYVFQTSYIAKYKVSKLSVLLLHIFIIFISMFLLFLPSSLNLYNLLLLVILTFVHLLIDILKYKNRDKKMFNTSEYYVLDQFMHFSSLMIVSLIYNQTEFFINFDLAKVISLGLFNAYFIGLLFYMFKGSKKAYKRDYLGYLLRFSLPIIKYYSNTFFLIFSLIFVLTTIYLAKKNEESIKIELGPLAMSVIITYLSIWR</sequence>
<evidence type="ECO:0000256" key="1">
    <source>
        <dbReference type="SAM" id="Phobius"/>
    </source>
</evidence>
<proteinExistence type="predicted"/>
<dbReference type="Proteomes" id="UP000297288">
    <property type="component" value="Unassembled WGS sequence"/>
</dbReference>
<keyword evidence="1" id="KW-1133">Transmembrane helix</keyword>
<comment type="caution">
    <text evidence="2">The sequence shown here is derived from an EMBL/GenBank/DDBJ whole genome shotgun (WGS) entry which is preliminary data.</text>
</comment>
<dbReference type="InterPro" id="IPR021737">
    <property type="entry name" value="Phage_phiKZ_Orf197"/>
</dbReference>
<name>A0A4Z0W358_9BACT</name>
<dbReference type="OrthoDB" id="49526at2"/>
<dbReference type="RefSeq" id="WP_135402863.1">
    <property type="nucleotide sequence ID" value="NZ_SRME01000003.1"/>
</dbReference>
<feature type="transmembrane region" description="Helical" evidence="1">
    <location>
        <begin position="195"/>
        <end position="214"/>
    </location>
</feature>
<keyword evidence="1" id="KW-0472">Membrane</keyword>
<gene>
    <name evidence="2" type="ORF">E4650_06060</name>
</gene>